<dbReference type="RefSeq" id="WP_048822805.1">
    <property type="nucleotide sequence ID" value="NZ_CP031297.1"/>
</dbReference>
<dbReference type="GO" id="GO:0003677">
    <property type="term" value="F:DNA binding"/>
    <property type="evidence" value="ECO:0007669"/>
    <property type="project" value="UniProtKB-KW"/>
</dbReference>
<reference evidence="4" key="2">
    <citation type="journal article" date="2019" name="Antimicrob. Agents Chemother.">
        <title>Spreading Patterns of NDM-Producing Enterobacteriaceae in Clinical and Environmental Settings in Yangon, Myanmar.</title>
        <authorList>
            <person name="Sugawara Y."/>
            <person name="Akeda Y."/>
            <person name="Hagiya H."/>
            <person name="Sakamoto N."/>
            <person name="Takeuchi D."/>
            <person name="Shanmugakani R.K."/>
            <person name="Motooka D."/>
            <person name="Nishi I."/>
            <person name="Zin K.N."/>
            <person name="Aye M.M."/>
            <person name="Myint T."/>
            <person name="Tomono K."/>
            <person name="Hamada S."/>
        </authorList>
    </citation>
    <scope>NUCLEOTIDE SEQUENCE</scope>
    <source>
        <strain evidence="4">M216</strain>
        <plasmid evidence="4">pM216_AC2</plasmid>
    </source>
</reference>
<evidence type="ECO:0000313" key="4">
    <source>
        <dbReference type="EMBL" id="BAX83706.1"/>
    </source>
</evidence>
<reference evidence="4" key="1">
    <citation type="journal article" date="2017" name="PLoS ONE">
        <title>Genetic characterization of blaNDM-harboring plasmids in carbapenem-resistant Escherichia coli from Myanmar.</title>
        <authorList>
            <person name="Sugawara Y."/>
            <person name="Akeda Y."/>
            <person name="Sakamoto N."/>
            <person name="Takeuchi D."/>
            <person name="Motooka D."/>
            <person name="Nakamura S."/>
            <person name="Hagiya H."/>
            <person name="Yamamoto N."/>
            <person name="Nishi I."/>
            <person name="Yoshida H."/>
            <person name="Okada K."/>
            <person name="Zin K.N."/>
            <person name="Aye M.M."/>
            <person name="Tomono K."/>
            <person name="Hamada S."/>
        </authorList>
    </citation>
    <scope>NUCLEOTIDE SEQUENCE</scope>
    <source>
        <strain evidence="4">M216</strain>
        <plasmid evidence="4">pM216_AC2</plasmid>
    </source>
</reference>
<sequence>MSESQLNTLLAEAISSISSTRFTLSLMRFLKLLGSYDNAVILGYAAGKHPVYLFDSLESNRHLLFQQYLTSTFQQDPFYHQLLTRQEGVFSLKQVIKQREHQDYLHQFYLQTGWQDELCLLINIGAERDVLIFLGVTNEKSRFTADQLVCFKQHFAVIKALCQQHWQHAAFNLAQSFNEIVISRATMRSYVDESIQTFAQSVLTKRQQQIASLLVQGLDSSEVSAQLGLSIGTVKNYRKQIYAQLHINSLGELFQLFLNHLLTHAPD</sequence>
<proteinExistence type="predicted"/>
<geneLocation type="plasmid" evidence="4">
    <name>pM216_AC2</name>
</geneLocation>
<dbReference type="PRINTS" id="PR00038">
    <property type="entry name" value="HTHLUXR"/>
</dbReference>
<dbReference type="GO" id="GO:0006355">
    <property type="term" value="P:regulation of DNA-templated transcription"/>
    <property type="evidence" value="ECO:0007669"/>
    <property type="project" value="InterPro"/>
</dbReference>
<keyword evidence="2" id="KW-0238">DNA-binding</keyword>
<dbReference type="Gene3D" id="1.10.10.10">
    <property type="entry name" value="Winged helix-like DNA-binding domain superfamily/Winged helix DNA-binding domain"/>
    <property type="match status" value="1"/>
</dbReference>
<accession>A0A1Y1CTC1</accession>
<dbReference type="InterPro" id="IPR016032">
    <property type="entry name" value="Sig_transdc_resp-reg_C-effctor"/>
</dbReference>
<dbReference type="PANTHER" id="PTHR44688">
    <property type="entry name" value="DNA-BINDING TRANSCRIPTIONAL ACTIVATOR DEVR_DOSR"/>
    <property type="match status" value="1"/>
</dbReference>
<dbReference type="EMBL" id="AP018145">
    <property type="protein sequence ID" value="BAX83706.1"/>
    <property type="molecule type" value="Genomic_DNA"/>
</dbReference>
<protein>
    <submittedName>
        <fullName evidence="4">LuxR family transcriptional regulator</fullName>
    </submittedName>
</protein>
<dbReference type="PANTHER" id="PTHR44688:SF16">
    <property type="entry name" value="DNA-BINDING TRANSCRIPTIONAL ACTIVATOR DEVR_DOSR"/>
    <property type="match status" value="1"/>
</dbReference>
<dbReference type="CDD" id="cd06170">
    <property type="entry name" value="LuxR_C_like"/>
    <property type="match status" value="1"/>
</dbReference>
<dbReference type="InterPro" id="IPR000792">
    <property type="entry name" value="Tscrpt_reg_LuxR_C"/>
</dbReference>
<keyword evidence="1" id="KW-0805">Transcription regulation</keyword>
<dbReference type="PROSITE" id="PS50043">
    <property type="entry name" value="HTH_LUXR_2"/>
    <property type="match status" value="1"/>
</dbReference>
<organism evidence="4">
    <name type="scientific">Escherichia coli</name>
    <dbReference type="NCBI Taxonomy" id="562"/>
    <lineage>
        <taxon>Bacteria</taxon>
        <taxon>Pseudomonadati</taxon>
        <taxon>Pseudomonadota</taxon>
        <taxon>Gammaproteobacteria</taxon>
        <taxon>Enterobacterales</taxon>
        <taxon>Enterobacteriaceae</taxon>
        <taxon>Escherichia</taxon>
    </lineage>
</organism>
<dbReference type="SUPFAM" id="SSF46894">
    <property type="entry name" value="C-terminal effector domain of the bipartite response regulators"/>
    <property type="match status" value="1"/>
</dbReference>
<evidence type="ECO:0000256" key="3">
    <source>
        <dbReference type="ARBA" id="ARBA00023163"/>
    </source>
</evidence>
<dbReference type="SMART" id="SM00421">
    <property type="entry name" value="HTH_LUXR"/>
    <property type="match status" value="1"/>
</dbReference>
<evidence type="ECO:0000256" key="1">
    <source>
        <dbReference type="ARBA" id="ARBA00023015"/>
    </source>
</evidence>
<dbReference type="InterPro" id="IPR036388">
    <property type="entry name" value="WH-like_DNA-bd_sf"/>
</dbReference>
<dbReference type="Pfam" id="PF00196">
    <property type="entry name" value="GerE"/>
    <property type="match status" value="1"/>
</dbReference>
<keyword evidence="4" id="KW-0614">Plasmid</keyword>
<evidence type="ECO:0000256" key="2">
    <source>
        <dbReference type="ARBA" id="ARBA00023125"/>
    </source>
</evidence>
<keyword evidence="3" id="KW-0804">Transcription</keyword>
<name>A0A1Y1CTC1_ECOLX</name>
<dbReference type="AlphaFoldDB" id="A0A1Y1CTC1"/>